<protein>
    <submittedName>
        <fullName evidence="1">Cysteine hydrolase</fullName>
    </submittedName>
</protein>
<dbReference type="EMBL" id="JAWDIE010000035">
    <property type="protein sequence ID" value="MEJ7139564.1"/>
    <property type="molecule type" value="Genomic_DNA"/>
</dbReference>
<gene>
    <name evidence="1" type="ORF">RV045_14150</name>
</gene>
<organism evidence="1 2">
    <name type="scientific">Amphibiibacter pelophylacis</name>
    <dbReference type="NCBI Taxonomy" id="1799477"/>
    <lineage>
        <taxon>Bacteria</taxon>
        <taxon>Pseudomonadati</taxon>
        <taxon>Pseudomonadota</taxon>
        <taxon>Betaproteobacteria</taxon>
        <taxon>Burkholderiales</taxon>
        <taxon>Sphaerotilaceae</taxon>
        <taxon>Amphibiibacter</taxon>
    </lineage>
</organism>
<name>A0ACC6P6U3_9BURK</name>
<comment type="caution">
    <text evidence="1">The sequence shown here is derived from an EMBL/GenBank/DDBJ whole genome shotgun (WGS) entry which is preliminary data.</text>
</comment>
<keyword evidence="2" id="KW-1185">Reference proteome</keyword>
<sequence>MDTRHTAVILIGFQNDYFAPEGALHGVVHHQAQSVLDNTLRLVDALPSDVLVLATPIVFQPGYPEMEEPVGILKLIRERGAFAAGQPGCDTIEPLLQRAPRVRVVPGKRGFNAFHGTSLLQVLRENSISQVLLAGVVTSICIDSTARYAADQGYKVGVLSDCTAGRNATEQSVFCDSLFPMYASVLTADEALEALAPTESLAR</sequence>
<proteinExistence type="predicted"/>
<accession>A0ACC6P6U3</accession>
<evidence type="ECO:0000313" key="2">
    <source>
        <dbReference type="Proteomes" id="UP001364695"/>
    </source>
</evidence>
<evidence type="ECO:0000313" key="1">
    <source>
        <dbReference type="EMBL" id="MEJ7139564.1"/>
    </source>
</evidence>
<dbReference type="Proteomes" id="UP001364695">
    <property type="component" value="Unassembled WGS sequence"/>
</dbReference>
<keyword evidence="1" id="KW-0378">Hydrolase</keyword>
<reference evidence="1" key="1">
    <citation type="submission" date="2023-10" db="EMBL/GenBank/DDBJ databases">
        <title>Amphibacter perezi, gen. nov., sp. nov. a novel taxa of the family Comamonadaceae, class Betaproteobacteria isolated from the skin microbiota of Pelophylax perezi from different populations.</title>
        <authorList>
            <person name="Costa S."/>
            <person name="Proenca D.N."/>
            <person name="Lopes I."/>
            <person name="Morais P.V."/>
        </authorList>
    </citation>
    <scope>NUCLEOTIDE SEQUENCE</scope>
    <source>
        <strain evidence="1">SL12-8</strain>
    </source>
</reference>